<gene>
    <name evidence="2" type="ORF">COC69_29395</name>
</gene>
<keyword evidence="1" id="KW-0732">Signal</keyword>
<feature type="signal peptide" evidence="1">
    <location>
        <begin position="1"/>
        <end position="28"/>
    </location>
</feature>
<dbReference type="EMBL" id="NULI01000235">
    <property type="protein sequence ID" value="PGS65389.1"/>
    <property type="molecule type" value="Genomic_DNA"/>
</dbReference>
<dbReference type="InterPro" id="IPR021598">
    <property type="entry name" value="DUF3221"/>
</dbReference>
<proteinExistence type="predicted"/>
<dbReference type="Proteomes" id="UP000224203">
    <property type="component" value="Unassembled WGS sequence"/>
</dbReference>
<organism evidence="2 3">
    <name type="scientific">Bacillus cereus</name>
    <dbReference type="NCBI Taxonomy" id="1396"/>
    <lineage>
        <taxon>Bacteria</taxon>
        <taxon>Bacillati</taxon>
        <taxon>Bacillota</taxon>
        <taxon>Bacilli</taxon>
        <taxon>Bacillales</taxon>
        <taxon>Bacillaceae</taxon>
        <taxon>Bacillus</taxon>
        <taxon>Bacillus cereus group</taxon>
    </lineage>
</organism>
<name>A0A9X7CHS5_BACCE</name>
<protein>
    <submittedName>
        <fullName evidence="2">DUF3221 domain-containing protein</fullName>
    </submittedName>
</protein>
<dbReference type="AlphaFoldDB" id="A0A9X7CHS5"/>
<feature type="chain" id="PRO_5040964519" evidence="1">
    <location>
        <begin position="29"/>
        <end position="132"/>
    </location>
</feature>
<dbReference type="RefSeq" id="WP_098783666.1">
    <property type="nucleotide sequence ID" value="NZ_NULI01000235.1"/>
</dbReference>
<evidence type="ECO:0000313" key="2">
    <source>
        <dbReference type="EMBL" id="PGS65389.1"/>
    </source>
</evidence>
<comment type="caution">
    <text evidence="2">The sequence shown here is derived from an EMBL/GenBank/DDBJ whole genome shotgun (WGS) entry which is preliminary data.</text>
</comment>
<sequence length="132" mass="14827">MLTTKQKLVAVATTLALGFTFGLTPALADSNNISVKTNSTKEEQVRIQIPFTGYIISINEHYLIVADTSTKEEALTYQNDWWELAYQNKILRVPISAEDQYVVGEKLNVFATAWTYSIPPIAMMPIIEIVNE</sequence>
<evidence type="ECO:0000313" key="3">
    <source>
        <dbReference type="Proteomes" id="UP000224203"/>
    </source>
</evidence>
<evidence type="ECO:0000256" key="1">
    <source>
        <dbReference type="SAM" id="SignalP"/>
    </source>
</evidence>
<accession>A0A9X7CHS5</accession>
<reference evidence="2 3" key="1">
    <citation type="submission" date="2017-09" db="EMBL/GenBank/DDBJ databases">
        <title>Large-scale bioinformatics analysis of Bacillus genomes uncovers conserved roles of natural products in bacterial physiology.</title>
        <authorList>
            <consortium name="Agbiome Team Llc"/>
            <person name="Bleich R.M."/>
            <person name="Grubbs K.J."/>
            <person name="Santa Maria K.C."/>
            <person name="Allen S.E."/>
            <person name="Farag S."/>
            <person name="Shank E.A."/>
            <person name="Bowers A."/>
        </authorList>
    </citation>
    <scope>NUCLEOTIDE SEQUENCE [LARGE SCALE GENOMIC DNA]</scope>
    <source>
        <strain evidence="2 3">AFS041711</strain>
    </source>
</reference>
<dbReference type="Pfam" id="PF11518">
    <property type="entry name" value="DUF3221"/>
    <property type="match status" value="1"/>
</dbReference>